<evidence type="ECO:0000256" key="1">
    <source>
        <dbReference type="ARBA" id="ARBA00004123"/>
    </source>
</evidence>
<organism evidence="6 7">
    <name type="scientific">Cladobotryum mycophilum</name>
    <dbReference type="NCBI Taxonomy" id="491253"/>
    <lineage>
        <taxon>Eukaryota</taxon>
        <taxon>Fungi</taxon>
        <taxon>Dikarya</taxon>
        <taxon>Ascomycota</taxon>
        <taxon>Pezizomycotina</taxon>
        <taxon>Sordariomycetes</taxon>
        <taxon>Hypocreomycetidae</taxon>
        <taxon>Hypocreales</taxon>
        <taxon>Hypocreaceae</taxon>
        <taxon>Cladobotryum</taxon>
    </lineage>
</organism>
<feature type="compositionally biased region" description="Low complexity" evidence="4">
    <location>
        <begin position="17"/>
        <end position="31"/>
    </location>
</feature>
<comment type="caution">
    <text evidence="6">The sequence shown here is derived from an EMBL/GenBank/DDBJ whole genome shotgun (WGS) entry which is preliminary data.</text>
</comment>
<dbReference type="Pfam" id="PF04082">
    <property type="entry name" value="Fungal_trans"/>
    <property type="match status" value="1"/>
</dbReference>
<dbReference type="CDD" id="cd12148">
    <property type="entry name" value="fungal_TF_MHR"/>
    <property type="match status" value="1"/>
</dbReference>
<feature type="region of interest" description="Disordered" evidence="4">
    <location>
        <begin position="1"/>
        <end position="49"/>
    </location>
</feature>
<feature type="region of interest" description="Disordered" evidence="4">
    <location>
        <begin position="119"/>
        <end position="155"/>
    </location>
</feature>
<dbReference type="SMART" id="SM00906">
    <property type="entry name" value="Fungal_trans"/>
    <property type="match status" value="1"/>
</dbReference>
<dbReference type="InterPro" id="IPR036864">
    <property type="entry name" value="Zn2-C6_fun-type_DNA-bd_sf"/>
</dbReference>
<name>A0ABR0SBH7_9HYPO</name>
<feature type="compositionally biased region" description="Pro residues" evidence="4">
    <location>
        <begin position="126"/>
        <end position="135"/>
    </location>
</feature>
<evidence type="ECO:0000256" key="3">
    <source>
        <dbReference type="ARBA" id="ARBA00023242"/>
    </source>
</evidence>
<gene>
    <name evidence="6" type="ORF">PT974_11044</name>
</gene>
<proteinExistence type="predicted"/>
<accession>A0ABR0SBH7</accession>
<evidence type="ECO:0000313" key="6">
    <source>
        <dbReference type="EMBL" id="KAK5989517.1"/>
    </source>
</evidence>
<keyword evidence="7" id="KW-1185">Reference proteome</keyword>
<dbReference type="Gene3D" id="4.10.240.10">
    <property type="entry name" value="Zn(2)-C6 fungal-type DNA-binding domain"/>
    <property type="match status" value="1"/>
</dbReference>
<dbReference type="PANTHER" id="PTHR31001:SF57">
    <property type="entry name" value="ZN(II)2CYS6 TRANSCRIPTION FACTOR (EUROFUNG)"/>
    <property type="match status" value="1"/>
</dbReference>
<comment type="subcellular location">
    <subcellularLocation>
        <location evidence="1">Nucleus</location>
    </subcellularLocation>
</comment>
<dbReference type="InterPro" id="IPR050613">
    <property type="entry name" value="Sec_Metabolite_Reg"/>
</dbReference>
<dbReference type="CDD" id="cd00067">
    <property type="entry name" value="GAL4"/>
    <property type="match status" value="1"/>
</dbReference>
<dbReference type="Proteomes" id="UP001338125">
    <property type="component" value="Unassembled WGS sequence"/>
</dbReference>
<dbReference type="SMART" id="SM00066">
    <property type="entry name" value="GAL4"/>
    <property type="match status" value="1"/>
</dbReference>
<reference evidence="6 7" key="1">
    <citation type="submission" date="2024-01" db="EMBL/GenBank/DDBJ databases">
        <title>Complete genome of Cladobotryum mycophilum ATHUM6906.</title>
        <authorList>
            <person name="Christinaki A.C."/>
            <person name="Myridakis A.I."/>
            <person name="Kouvelis V.N."/>
        </authorList>
    </citation>
    <scope>NUCLEOTIDE SEQUENCE [LARGE SCALE GENOMIC DNA]</scope>
    <source>
        <strain evidence="6 7">ATHUM6906</strain>
    </source>
</reference>
<feature type="region of interest" description="Disordered" evidence="4">
    <location>
        <begin position="642"/>
        <end position="675"/>
    </location>
</feature>
<dbReference type="InterPro" id="IPR007219">
    <property type="entry name" value="XnlR_reg_dom"/>
</dbReference>
<dbReference type="EMBL" id="JAVFKD010000015">
    <property type="protein sequence ID" value="KAK5989517.1"/>
    <property type="molecule type" value="Genomic_DNA"/>
</dbReference>
<evidence type="ECO:0000259" key="5">
    <source>
        <dbReference type="PROSITE" id="PS50048"/>
    </source>
</evidence>
<evidence type="ECO:0000256" key="2">
    <source>
        <dbReference type="ARBA" id="ARBA00022723"/>
    </source>
</evidence>
<dbReference type="InterPro" id="IPR001138">
    <property type="entry name" value="Zn2Cys6_DnaBD"/>
</dbReference>
<dbReference type="Pfam" id="PF00172">
    <property type="entry name" value="Zn_clus"/>
    <property type="match status" value="1"/>
</dbReference>
<dbReference type="SUPFAM" id="SSF57701">
    <property type="entry name" value="Zn2/Cys6 DNA-binding domain"/>
    <property type="match status" value="1"/>
</dbReference>
<dbReference type="PANTHER" id="PTHR31001">
    <property type="entry name" value="UNCHARACTERIZED TRANSCRIPTIONAL REGULATORY PROTEIN"/>
    <property type="match status" value="1"/>
</dbReference>
<feature type="domain" description="Zn(2)-C6 fungal-type" evidence="5">
    <location>
        <begin position="51"/>
        <end position="80"/>
    </location>
</feature>
<dbReference type="PROSITE" id="PS50048">
    <property type="entry name" value="ZN2_CY6_FUNGAL_2"/>
    <property type="match status" value="1"/>
</dbReference>
<keyword evidence="3" id="KW-0539">Nucleus</keyword>
<dbReference type="PROSITE" id="PS00463">
    <property type="entry name" value="ZN2_CY6_FUNGAL_1"/>
    <property type="match status" value="1"/>
</dbReference>
<protein>
    <submittedName>
        <fullName evidence="6">C6 transcription factor asaR</fullName>
    </submittedName>
</protein>
<keyword evidence="2" id="KW-0479">Metal-binding</keyword>
<evidence type="ECO:0000256" key="4">
    <source>
        <dbReference type="SAM" id="MobiDB-lite"/>
    </source>
</evidence>
<sequence>MPSPIDPFQQGSETEDSASQSTPPSLSSASSHVHRALTPTSPNPRRRPDRSCVLCHRRKIRCDRQTPCLACVRARLTCTYPPSDKPIRRVRKATIADVASRISDLEKTIVAASIDQANGATRHVRPPPARLPPSSVPVSLPVSPHESPGELKELSSEEVLVRNGSSSQYFNELLISRVIEEDQDKSSLLHTPQTDPTEEDVDSPFSLAGLLSSPSAFQDGSTEWRLPKLGAVQLWQAFVQNVDPAIKVLHIPTDEVIVFTAIHQPESASKDVMALVSAIYFAAAITLEPHEAQAAMGVDRCTALRSFKTQFQRYLSEADMLENPTVILLQGLAIYLQATRAYNHGRGIWILSGLAVRMALSIGLHRDGSKLGLPPFESEVRRRLWWHLLARDSRSAEDHGISSWSTIPAYDTKMPLNIDDTELRPDMKELPLPHTGWTRMSLPLVCMELAQTLQTIANLSITPTGSTPKEVIRNDMFNQLRARVELYIKPCNPVIPIQRMTMQIALCMVHKIDFVTRQQLANIENPDKRNSFATEENLISACRGLEIHLDLWADEFLRPYRWCMMGNPQYHILLYVLWHLCVRSTGRSIERAWRAVDGMFELERIRLAEAVSRPALKSIVLQRLRKKAELIRQSVANAEAKASSRAGSEAASNERTDDDTMQSLPQEVLDGRRFDPEGVDWNGLTQNLPDWNTLVEDLHMDLHDFTSYF</sequence>
<evidence type="ECO:0000313" key="7">
    <source>
        <dbReference type="Proteomes" id="UP001338125"/>
    </source>
</evidence>